<dbReference type="PANTHER" id="PTHR33221:SF15">
    <property type="entry name" value="HTH-TYPE TRANSCRIPTIONAL REGULATOR YWGB-RELATED"/>
    <property type="match status" value="1"/>
</dbReference>
<dbReference type="PANTHER" id="PTHR33221">
    <property type="entry name" value="WINGED HELIX-TURN-HELIX TRANSCRIPTIONAL REGULATOR, RRF2 FAMILY"/>
    <property type="match status" value="1"/>
</dbReference>
<organism evidence="1 2">
    <name type="scientific">Brevibacillus agri</name>
    <dbReference type="NCBI Taxonomy" id="51101"/>
    <lineage>
        <taxon>Bacteria</taxon>
        <taxon>Bacillati</taxon>
        <taxon>Bacillota</taxon>
        <taxon>Bacilli</taxon>
        <taxon>Bacillales</taxon>
        <taxon>Paenibacillaceae</taxon>
        <taxon>Brevibacillus</taxon>
    </lineage>
</organism>
<dbReference type="EMBL" id="RHHN01000063">
    <property type="protein sequence ID" value="RNB51642.1"/>
    <property type="molecule type" value="Genomic_DNA"/>
</dbReference>
<comment type="caution">
    <text evidence="1">The sequence shown here is derived from an EMBL/GenBank/DDBJ whole genome shotgun (WGS) entry which is preliminary data.</text>
</comment>
<accession>A0A3M8AKC2</accession>
<dbReference type="AlphaFoldDB" id="A0A3M8AKC2"/>
<dbReference type="Gene3D" id="1.10.10.10">
    <property type="entry name" value="Winged helix-like DNA-binding domain superfamily/Winged helix DNA-binding domain"/>
    <property type="match status" value="1"/>
</dbReference>
<protein>
    <submittedName>
        <fullName evidence="1">Transcriptional regulator</fullName>
    </submittedName>
</protein>
<name>A0A3M8AKC2_9BACL</name>
<evidence type="ECO:0000313" key="1">
    <source>
        <dbReference type="EMBL" id="RNB51642.1"/>
    </source>
</evidence>
<dbReference type="SUPFAM" id="SSF46785">
    <property type="entry name" value="Winged helix' DNA-binding domain"/>
    <property type="match status" value="1"/>
</dbReference>
<dbReference type="InterPro" id="IPR036388">
    <property type="entry name" value="WH-like_DNA-bd_sf"/>
</dbReference>
<dbReference type="InterPro" id="IPR000944">
    <property type="entry name" value="Tscrpt_reg_Rrf2"/>
</dbReference>
<dbReference type="RefSeq" id="WP_039971419.1">
    <property type="nucleotide sequence ID" value="NZ_BJOD01000054.1"/>
</dbReference>
<sequence length="148" mass="16315">MNSEFTIAVHSLALLAHLPGHMASSELIAQNVCTNPARIRKIMGILRKNGFVKTKEGVGGGYMLACDPGDVTLAAIYRSMWTGTLKPHWCSGDPKEACLVSANMHGVMDQIFTEAELYYTKYLEQLTIQTVLDKVRQGQGQCQGQNRQ</sequence>
<evidence type="ECO:0000313" key="2">
    <source>
        <dbReference type="Proteomes" id="UP000276178"/>
    </source>
</evidence>
<dbReference type="InterPro" id="IPR036390">
    <property type="entry name" value="WH_DNA-bd_sf"/>
</dbReference>
<reference evidence="1 2" key="1">
    <citation type="submission" date="2018-10" db="EMBL/GenBank/DDBJ databases">
        <title>Phylogenomics of Brevibacillus.</title>
        <authorList>
            <person name="Dunlap C."/>
        </authorList>
    </citation>
    <scope>NUCLEOTIDE SEQUENCE [LARGE SCALE GENOMIC DNA]</scope>
    <source>
        <strain evidence="1 2">NRRL NRS 1219</strain>
    </source>
</reference>
<dbReference type="Pfam" id="PF02082">
    <property type="entry name" value="Rrf2"/>
    <property type="match status" value="1"/>
</dbReference>
<dbReference type="OrthoDB" id="3242805at2"/>
<dbReference type="GeneID" id="82812768"/>
<dbReference type="GO" id="GO:0003700">
    <property type="term" value="F:DNA-binding transcription factor activity"/>
    <property type="evidence" value="ECO:0007669"/>
    <property type="project" value="TreeGrafter"/>
</dbReference>
<dbReference type="GO" id="GO:0005829">
    <property type="term" value="C:cytosol"/>
    <property type="evidence" value="ECO:0007669"/>
    <property type="project" value="TreeGrafter"/>
</dbReference>
<gene>
    <name evidence="1" type="ORF">EB820_19675</name>
</gene>
<proteinExistence type="predicted"/>
<dbReference type="Proteomes" id="UP000276178">
    <property type="component" value="Unassembled WGS sequence"/>
</dbReference>
<dbReference type="PROSITE" id="PS51197">
    <property type="entry name" value="HTH_RRF2_2"/>
    <property type="match status" value="1"/>
</dbReference>